<dbReference type="RefSeq" id="WP_188440302.1">
    <property type="nucleotide sequence ID" value="NZ_BMGK01000004.1"/>
</dbReference>
<dbReference type="Proteomes" id="UP000652231">
    <property type="component" value="Unassembled WGS sequence"/>
</dbReference>
<feature type="domain" description="Lipid/polyisoprenoid-binding YceI-like" evidence="1">
    <location>
        <begin position="28"/>
        <end position="188"/>
    </location>
</feature>
<name>A0A8J2V9N9_9FLAO</name>
<reference evidence="2" key="1">
    <citation type="journal article" date="2014" name="Int. J. Syst. Evol. Microbiol.">
        <title>Complete genome sequence of Corynebacterium casei LMG S-19264T (=DSM 44701T), isolated from a smear-ripened cheese.</title>
        <authorList>
            <consortium name="US DOE Joint Genome Institute (JGI-PGF)"/>
            <person name="Walter F."/>
            <person name="Albersmeier A."/>
            <person name="Kalinowski J."/>
            <person name="Ruckert C."/>
        </authorList>
    </citation>
    <scope>NUCLEOTIDE SEQUENCE</scope>
    <source>
        <strain evidence="2">CGMCC 1.12924</strain>
    </source>
</reference>
<dbReference type="AlphaFoldDB" id="A0A8J2V9N9"/>
<dbReference type="PANTHER" id="PTHR34406:SF1">
    <property type="entry name" value="PROTEIN YCEI"/>
    <property type="match status" value="1"/>
</dbReference>
<dbReference type="Gene3D" id="2.40.128.110">
    <property type="entry name" value="Lipid/polyisoprenoid-binding, YceI-like"/>
    <property type="match status" value="1"/>
</dbReference>
<gene>
    <name evidence="2" type="primary">yceI</name>
    <name evidence="2" type="ORF">GCM10011312_10730</name>
</gene>
<evidence type="ECO:0000313" key="2">
    <source>
        <dbReference type="EMBL" id="GGD88717.1"/>
    </source>
</evidence>
<evidence type="ECO:0000259" key="1">
    <source>
        <dbReference type="SMART" id="SM00867"/>
    </source>
</evidence>
<dbReference type="InterPro" id="IPR007372">
    <property type="entry name" value="Lipid/polyisoprenoid-bd_YceI"/>
</dbReference>
<dbReference type="SUPFAM" id="SSF101874">
    <property type="entry name" value="YceI-like"/>
    <property type="match status" value="1"/>
</dbReference>
<comment type="caution">
    <text evidence="2">The sequence shown here is derived from an EMBL/GenBank/DDBJ whole genome shotgun (WGS) entry which is preliminary data.</text>
</comment>
<protein>
    <submittedName>
        <fullName evidence="2">Lipid-binding protein</fullName>
    </submittedName>
</protein>
<proteinExistence type="predicted"/>
<sequence length="189" mass="20728">MKTNILKGLGATAIILTTVAFTKPMEKEMKVKESTITWTGKKVLGSHHGTINLADGSMVFDGDQITTGKFVIDMTSINVVDLTGENKEKLEGHLKSDDFFGVANHPTSTLIINSGNKTSDGYYINGDITIKGVTEPISFNLIMDGNKATTKLKINRTKFNVRYGSGSFFDNLGDNTIYDDFELDVTLQF</sequence>
<accession>A0A8J2V9N9</accession>
<dbReference type="Pfam" id="PF04264">
    <property type="entry name" value="YceI"/>
    <property type="match status" value="1"/>
</dbReference>
<organism evidence="2 3">
    <name type="scientific">Planktosalinus lacus</name>
    <dbReference type="NCBI Taxonomy" id="1526573"/>
    <lineage>
        <taxon>Bacteria</taxon>
        <taxon>Pseudomonadati</taxon>
        <taxon>Bacteroidota</taxon>
        <taxon>Flavobacteriia</taxon>
        <taxon>Flavobacteriales</taxon>
        <taxon>Flavobacteriaceae</taxon>
        <taxon>Planktosalinus</taxon>
    </lineage>
</organism>
<keyword evidence="3" id="KW-1185">Reference proteome</keyword>
<dbReference type="PANTHER" id="PTHR34406">
    <property type="entry name" value="PROTEIN YCEI"/>
    <property type="match status" value="1"/>
</dbReference>
<reference evidence="2" key="2">
    <citation type="submission" date="2020-09" db="EMBL/GenBank/DDBJ databases">
        <authorList>
            <person name="Sun Q."/>
            <person name="Zhou Y."/>
        </authorList>
    </citation>
    <scope>NUCLEOTIDE SEQUENCE</scope>
    <source>
        <strain evidence="2">CGMCC 1.12924</strain>
    </source>
</reference>
<evidence type="ECO:0000313" key="3">
    <source>
        <dbReference type="Proteomes" id="UP000652231"/>
    </source>
</evidence>
<dbReference type="EMBL" id="BMGK01000004">
    <property type="protein sequence ID" value="GGD88717.1"/>
    <property type="molecule type" value="Genomic_DNA"/>
</dbReference>
<dbReference type="InterPro" id="IPR036761">
    <property type="entry name" value="TTHA0802/YceI-like_sf"/>
</dbReference>
<dbReference type="SMART" id="SM00867">
    <property type="entry name" value="YceI"/>
    <property type="match status" value="1"/>
</dbReference>